<dbReference type="InterPro" id="IPR005024">
    <property type="entry name" value="Snf7_fam"/>
</dbReference>
<accession>A0A0D2VRE1</accession>
<dbReference type="Proteomes" id="UP000008743">
    <property type="component" value="Unassembled WGS sequence"/>
</dbReference>
<sequence length="223" mass="25155">MSSIMESLFGSRKTPAQMLRQHQRSLTKAMRDLDRERSKLEQQEKKIVTDIKKMAKEGQMDAAKIMAKDLVRTRRYVKKFIMMRAQIQAVSLKIQTLRSNQAMAEAMKGVTRAMTKMNKQMNLPEIQKIMMEFEKQSEIMDMKEEMMNDTIDDVMGDADDDEESDQIVNQVLDEIGISLGQSMVDAPITATGGGGGKVTEAKTAVADSADADLQARLDNLRRD</sequence>
<dbReference type="STRING" id="595528.A0A0D2VRE1"/>
<proteinExistence type="predicted"/>
<reference evidence="3" key="1">
    <citation type="submission" date="2011-02" db="EMBL/GenBank/DDBJ databases">
        <title>The Genome Sequence of Capsaspora owczarzaki ATCC 30864.</title>
        <authorList>
            <person name="Russ C."/>
            <person name="Cuomo C."/>
            <person name="Burger G."/>
            <person name="Gray M.W."/>
            <person name="Holland P.W.H."/>
            <person name="King N."/>
            <person name="Lang F.B.F."/>
            <person name="Roger A.J."/>
            <person name="Ruiz-Trillo I."/>
            <person name="Young S.K."/>
            <person name="Zeng Q."/>
            <person name="Gargeya S."/>
            <person name="Alvarado L."/>
            <person name="Berlin A."/>
            <person name="Chapman S.B."/>
            <person name="Chen Z."/>
            <person name="Freedman E."/>
            <person name="Gellesch M."/>
            <person name="Goldberg J."/>
            <person name="Griggs A."/>
            <person name="Gujja S."/>
            <person name="Heilman E."/>
            <person name="Heiman D."/>
            <person name="Howarth C."/>
            <person name="Mehta T."/>
            <person name="Neiman D."/>
            <person name="Pearson M."/>
            <person name="Roberts A."/>
            <person name="Saif S."/>
            <person name="Shea T."/>
            <person name="Shenoy N."/>
            <person name="Sisk P."/>
            <person name="Stolte C."/>
            <person name="Sykes S."/>
            <person name="White J."/>
            <person name="Yandava C."/>
            <person name="Haas B."/>
            <person name="Nusbaum C."/>
            <person name="Birren B."/>
        </authorList>
    </citation>
    <scope>NUCLEOTIDE SEQUENCE</scope>
    <source>
        <strain evidence="3">ATCC 30864</strain>
    </source>
</reference>
<feature type="region of interest" description="Disordered" evidence="1">
    <location>
        <begin position="1"/>
        <end position="26"/>
    </location>
</feature>
<dbReference type="AlphaFoldDB" id="A0A0D2VRE1"/>
<dbReference type="RefSeq" id="XP_004348045.2">
    <property type="nucleotide sequence ID" value="XM_004347995.2"/>
</dbReference>
<organism evidence="2 3">
    <name type="scientific">Capsaspora owczarzaki (strain ATCC 30864)</name>
    <dbReference type="NCBI Taxonomy" id="595528"/>
    <lineage>
        <taxon>Eukaryota</taxon>
        <taxon>Filasterea</taxon>
        <taxon>Capsaspora</taxon>
    </lineage>
</organism>
<gene>
    <name evidence="2" type="ORF">CAOG_004220</name>
</gene>
<dbReference type="PANTHER" id="PTHR10476">
    <property type="entry name" value="CHARGED MULTIVESICULAR BODY PROTEIN"/>
    <property type="match status" value="1"/>
</dbReference>
<dbReference type="eggNOG" id="KOG3230">
    <property type="taxonomic scope" value="Eukaryota"/>
</dbReference>
<dbReference type="Pfam" id="PF03357">
    <property type="entry name" value="Snf7"/>
    <property type="match status" value="1"/>
</dbReference>
<dbReference type="InParanoid" id="A0A0D2VRE1"/>
<name>A0A0D2VRE1_CAPO3</name>
<dbReference type="Gene3D" id="6.10.140.1230">
    <property type="match status" value="1"/>
</dbReference>
<evidence type="ECO:0000313" key="2">
    <source>
        <dbReference type="EMBL" id="KJE93427.1"/>
    </source>
</evidence>
<dbReference type="OrthoDB" id="10252926at2759"/>
<protein>
    <submittedName>
        <fullName evidence="2">Chromatin modifying protein 2a</fullName>
    </submittedName>
</protein>
<dbReference type="GO" id="GO:0007034">
    <property type="term" value="P:vacuolar transport"/>
    <property type="evidence" value="ECO:0007669"/>
    <property type="project" value="InterPro"/>
</dbReference>
<keyword evidence="3" id="KW-1185">Reference proteome</keyword>
<evidence type="ECO:0000256" key="1">
    <source>
        <dbReference type="SAM" id="MobiDB-lite"/>
    </source>
</evidence>
<evidence type="ECO:0000313" key="3">
    <source>
        <dbReference type="Proteomes" id="UP000008743"/>
    </source>
</evidence>
<dbReference type="FunCoup" id="A0A0D2VRE1">
    <property type="interactions" value="366"/>
</dbReference>
<dbReference type="PhylomeDB" id="A0A0D2VRE1"/>
<dbReference type="EMBL" id="KE346365">
    <property type="protein sequence ID" value="KJE93427.1"/>
    <property type="molecule type" value="Genomic_DNA"/>
</dbReference>